<dbReference type="EMBL" id="JAAKFY010000015">
    <property type="protein sequence ID" value="KAF3845164.1"/>
    <property type="molecule type" value="Genomic_DNA"/>
</dbReference>
<accession>A0A7J5Y6V7</accession>
<evidence type="ECO:0000313" key="2">
    <source>
        <dbReference type="EMBL" id="KAF3845164.1"/>
    </source>
</evidence>
<reference evidence="2 3" key="1">
    <citation type="submission" date="2020-03" db="EMBL/GenBank/DDBJ databases">
        <title>Dissostichus mawsoni Genome sequencing and assembly.</title>
        <authorList>
            <person name="Park H."/>
        </authorList>
    </citation>
    <scope>NUCLEOTIDE SEQUENCE [LARGE SCALE GENOMIC DNA]</scope>
    <source>
        <strain evidence="2">DM0001</strain>
        <tissue evidence="2">Muscle</tissue>
    </source>
</reference>
<comment type="caution">
    <text evidence="2">The sequence shown here is derived from an EMBL/GenBank/DDBJ whole genome shotgun (WGS) entry which is preliminary data.</text>
</comment>
<evidence type="ECO:0000313" key="3">
    <source>
        <dbReference type="Proteomes" id="UP000518266"/>
    </source>
</evidence>
<name>A0A7J5Y6V7_DISMA</name>
<organism evidence="2 3">
    <name type="scientific">Dissostichus mawsoni</name>
    <name type="common">Antarctic cod</name>
    <dbReference type="NCBI Taxonomy" id="36200"/>
    <lineage>
        <taxon>Eukaryota</taxon>
        <taxon>Metazoa</taxon>
        <taxon>Chordata</taxon>
        <taxon>Craniata</taxon>
        <taxon>Vertebrata</taxon>
        <taxon>Euteleostomi</taxon>
        <taxon>Actinopterygii</taxon>
        <taxon>Neopterygii</taxon>
        <taxon>Teleostei</taxon>
        <taxon>Neoteleostei</taxon>
        <taxon>Acanthomorphata</taxon>
        <taxon>Eupercaria</taxon>
        <taxon>Perciformes</taxon>
        <taxon>Notothenioidei</taxon>
        <taxon>Nototheniidae</taxon>
        <taxon>Dissostichus</taxon>
    </lineage>
</organism>
<feature type="region of interest" description="Disordered" evidence="1">
    <location>
        <begin position="1"/>
        <end position="61"/>
    </location>
</feature>
<proteinExistence type="predicted"/>
<dbReference type="AlphaFoldDB" id="A0A7J5Y6V7"/>
<evidence type="ECO:0000256" key="1">
    <source>
        <dbReference type="SAM" id="MobiDB-lite"/>
    </source>
</evidence>
<protein>
    <submittedName>
        <fullName evidence="2">Uncharacterized protein</fullName>
    </submittedName>
</protein>
<gene>
    <name evidence="2" type="ORF">F7725_008327</name>
</gene>
<sequence>MCEEEHGDPRCGQSHGQHVDGEQRGLPQEAESGQQGKQEERSEDVEVERHNVPQRKNTPPS</sequence>
<keyword evidence="3" id="KW-1185">Reference proteome</keyword>
<dbReference type="Proteomes" id="UP000518266">
    <property type="component" value="Unassembled WGS sequence"/>
</dbReference>